<sequence>MILVKKNFSERLKELRAEKGLTQDQVAEFLDIPHSNIRRYESEPKGIPRRQRLELMADFFGVSIDYLIGRTDERNKTISQGANDLLDAIDLSKEDAIKKIKTTFSFNGDRLTEDQAKTAYYLLLGVLKEK</sequence>
<organism evidence="3 4">
    <name type="scientific">Paenibacillus filicis</name>
    <dbReference type="NCBI Taxonomy" id="669464"/>
    <lineage>
        <taxon>Bacteria</taxon>
        <taxon>Bacillati</taxon>
        <taxon>Bacillota</taxon>
        <taxon>Bacilli</taxon>
        <taxon>Bacillales</taxon>
        <taxon>Paenibacillaceae</taxon>
        <taxon>Paenibacillus</taxon>
    </lineage>
</organism>
<comment type="caution">
    <text evidence="3">The sequence shown here is derived from an EMBL/GenBank/DDBJ whole genome shotgun (WGS) entry which is preliminary data.</text>
</comment>
<dbReference type="PANTHER" id="PTHR46558:SF11">
    <property type="entry name" value="HTH-TYPE TRANSCRIPTIONAL REGULATOR XRE"/>
    <property type="match status" value="1"/>
</dbReference>
<feature type="domain" description="HTH cro/C1-type" evidence="2">
    <location>
        <begin position="12"/>
        <end position="67"/>
    </location>
</feature>
<evidence type="ECO:0000313" key="4">
    <source>
        <dbReference type="Proteomes" id="UP001469365"/>
    </source>
</evidence>
<name>A0ABU9DRC3_9BACL</name>
<dbReference type="Pfam" id="PF01381">
    <property type="entry name" value="HTH_3"/>
    <property type="match status" value="1"/>
</dbReference>
<evidence type="ECO:0000259" key="2">
    <source>
        <dbReference type="PROSITE" id="PS50943"/>
    </source>
</evidence>
<reference evidence="3 4" key="1">
    <citation type="submission" date="2024-04" db="EMBL/GenBank/DDBJ databases">
        <title>draft genome sequnece of Paenibacillus filicis.</title>
        <authorList>
            <person name="Kim D.-U."/>
        </authorList>
    </citation>
    <scope>NUCLEOTIDE SEQUENCE [LARGE SCALE GENOMIC DNA]</scope>
    <source>
        <strain evidence="3 4">KACC14197</strain>
    </source>
</reference>
<keyword evidence="4" id="KW-1185">Reference proteome</keyword>
<dbReference type="SMART" id="SM00530">
    <property type="entry name" value="HTH_XRE"/>
    <property type="match status" value="1"/>
</dbReference>
<dbReference type="EMBL" id="JBBPCC010000021">
    <property type="protein sequence ID" value="MEK8131402.1"/>
    <property type="molecule type" value="Genomic_DNA"/>
</dbReference>
<dbReference type="Proteomes" id="UP001469365">
    <property type="component" value="Unassembled WGS sequence"/>
</dbReference>
<gene>
    <name evidence="3" type="ORF">WMW72_26175</name>
</gene>
<keyword evidence="1" id="KW-0238">DNA-binding</keyword>
<accession>A0ABU9DRC3</accession>
<dbReference type="InterPro" id="IPR010982">
    <property type="entry name" value="Lambda_DNA-bd_dom_sf"/>
</dbReference>
<dbReference type="CDD" id="cd00093">
    <property type="entry name" value="HTH_XRE"/>
    <property type="match status" value="1"/>
</dbReference>
<dbReference type="Gene3D" id="1.10.260.40">
    <property type="entry name" value="lambda repressor-like DNA-binding domains"/>
    <property type="match status" value="1"/>
</dbReference>
<proteinExistence type="predicted"/>
<dbReference type="PROSITE" id="PS50943">
    <property type="entry name" value="HTH_CROC1"/>
    <property type="match status" value="1"/>
</dbReference>
<dbReference type="RefSeq" id="WP_341418538.1">
    <property type="nucleotide sequence ID" value="NZ_JBBPCC010000021.1"/>
</dbReference>
<evidence type="ECO:0000313" key="3">
    <source>
        <dbReference type="EMBL" id="MEK8131402.1"/>
    </source>
</evidence>
<dbReference type="PANTHER" id="PTHR46558">
    <property type="entry name" value="TRACRIPTIONAL REGULATORY PROTEIN-RELATED-RELATED"/>
    <property type="match status" value="1"/>
</dbReference>
<evidence type="ECO:0000256" key="1">
    <source>
        <dbReference type="ARBA" id="ARBA00023125"/>
    </source>
</evidence>
<dbReference type="SUPFAM" id="SSF47413">
    <property type="entry name" value="lambda repressor-like DNA-binding domains"/>
    <property type="match status" value="1"/>
</dbReference>
<protein>
    <submittedName>
        <fullName evidence="3">Helix-turn-helix transcriptional regulator</fullName>
    </submittedName>
</protein>
<dbReference type="InterPro" id="IPR001387">
    <property type="entry name" value="Cro/C1-type_HTH"/>
</dbReference>